<evidence type="ECO:0000313" key="2">
    <source>
        <dbReference type="EMBL" id="MDQ0445391.1"/>
    </source>
</evidence>
<keyword evidence="1" id="KW-1133">Transmembrane helix</keyword>
<accession>A0ABU0HV66</accession>
<organism evidence="2 3">
    <name type="scientific">Methylobacterium persicinum</name>
    <dbReference type="NCBI Taxonomy" id="374426"/>
    <lineage>
        <taxon>Bacteria</taxon>
        <taxon>Pseudomonadati</taxon>
        <taxon>Pseudomonadota</taxon>
        <taxon>Alphaproteobacteria</taxon>
        <taxon>Hyphomicrobiales</taxon>
        <taxon>Methylobacteriaceae</taxon>
        <taxon>Methylobacterium</taxon>
    </lineage>
</organism>
<keyword evidence="1" id="KW-0812">Transmembrane</keyword>
<protein>
    <submittedName>
        <fullName evidence="2">Uncharacterized protein</fullName>
    </submittedName>
</protein>
<proteinExistence type="predicted"/>
<gene>
    <name evidence="2" type="ORF">QO016_004920</name>
</gene>
<evidence type="ECO:0000256" key="1">
    <source>
        <dbReference type="SAM" id="Phobius"/>
    </source>
</evidence>
<dbReference type="RefSeq" id="WP_161392814.1">
    <property type="nucleotide sequence ID" value="NZ_BPQX01000008.1"/>
</dbReference>
<keyword evidence="1" id="KW-0472">Membrane</keyword>
<feature type="transmembrane region" description="Helical" evidence="1">
    <location>
        <begin position="34"/>
        <end position="57"/>
    </location>
</feature>
<keyword evidence="3" id="KW-1185">Reference proteome</keyword>
<dbReference type="Proteomes" id="UP001236369">
    <property type="component" value="Unassembled WGS sequence"/>
</dbReference>
<sequence length="105" mass="11210">MVFATLAVRLGGVLVTLGRVTMGFGRMLVTGGVVALAVMFGSSAMRLGCLLVMLGGFRMSLLGHRRLHLKSTYVLLFNGFIGEWLPCSQHAGHLNGRVPPKSAPK</sequence>
<evidence type="ECO:0000313" key="3">
    <source>
        <dbReference type="Proteomes" id="UP001236369"/>
    </source>
</evidence>
<name>A0ABU0HV66_9HYPH</name>
<reference evidence="2 3" key="1">
    <citation type="submission" date="2023-07" db="EMBL/GenBank/DDBJ databases">
        <title>Genomic Encyclopedia of Type Strains, Phase IV (KMG-IV): sequencing the most valuable type-strain genomes for metagenomic binning, comparative biology and taxonomic classification.</title>
        <authorList>
            <person name="Goeker M."/>
        </authorList>
    </citation>
    <scope>NUCLEOTIDE SEQUENCE [LARGE SCALE GENOMIC DNA]</scope>
    <source>
        <strain evidence="2 3">DSM 19562</strain>
    </source>
</reference>
<comment type="caution">
    <text evidence="2">The sequence shown here is derived from an EMBL/GenBank/DDBJ whole genome shotgun (WGS) entry which is preliminary data.</text>
</comment>
<dbReference type="EMBL" id="JAUSVV010000029">
    <property type="protein sequence ID" value="MDQ0445391.1"/>
    <property type="molecule type" value="Genomic_DNA"/>
</dbReference>